<dbReference type="AlphaFoldDB" id="A0A1I7JEE5"/>
<dbReference type="Proteomes" id="UP000183656">
    <property type="component" value="Unassembled WGS sequence"/>
</dbReference>
<organism evidence="1 2">
    <name type="scientific">Paenacidovorax caeni</name>
    <dbReference type="NCBI Taxonomy" id="343013"/>
    <lineage>
        <taxon>Bacteria</taxon>
        <taxon>Pseudomonadati</taxon>
        <taxon>Pseudomonadota</taxon>
        <taxon>Betaproteobacteria</taxon>
        <taxon>Burkholderiales</taxon>
        <taxon>Comamonadaceae</taxon>
        <taxon>Paenacidovorax</taxon>
    </lineage>
</organism>
<reference evidence="1 2" key="1">
    <citation type="submission" date="2016-10" db="EMBL/GenBank/DDBJ databases">
        <authorList>
            <person name="de Groot N.N."/>
        </authorList>
    </citation>
    <scope>NUCLEOTIDE SEQUENCE [LARGE SCALE GENOMIC DNA]</scope>
    <source>
        <strain evidence="1 2">R-24608</strain>
    </source>
</reference>
<protein>
    <submittedName>
        <fullName evidence="1">Uncharacterized protein</fullName>
    </submittedName>
</protein>
<sequence>MKKVMFLLPRSVGHRLWEDGFLDALLEKEIDYMFREFSACPMEPAQKYAVALSRHGCDAIIYPELHSSIFLWHGARRDWFPAGAQEVGIVRFLQFLEEAGCGLLPLSMGYGPFDDSFEVTVHGNPIGFAEDVGSRIEAFRKGKGA</sequence>
<evidence type="ECO:0000313" key="1">
    <source>
        <dbReference type="EMBL" id="SFU83544.1"/>
    </source>
</evidence>
<dbReference type="STRING" id="343013.SAMN04489707_102531"/>
<gene>
    <name evidence="1" type="ORF">SAMN04489707_102531</name>
</gene>
<dbReference type="RefSeq" id="WP_054257216.1">
    <property type="nucleotide sequence ID" value="NZ_CYIG01000033.1"/>
</dbReference>
<name>A0A1I7JEE5_9BURK</name>
<keyword evidence="2" id="KW-1185">Reference proteome</keyword>
<evidence type="ECO:0000313" key="2">
    <source>
        <dbReference type="Proteomes" id="UP000183656"/>
    </source>
</evidence>
<accession>A0A1I7JEE5</accession>
<dbReference type="EMBL" id="FPBX01000025">
    <property type="protein sequence ID" value="SFU83544.1"/>
    <property type="molecule type" value="Genomic_DNA"/>
</dbReference>
<proteinExistence type="predicted"/>